<organism evidence="3 4">
    <name type="scientific">Puccinia coronata f. sp. avenae</name>
    <dbReference type="NCBI Taxonomy" id="200324"/>
    <lineage>
        <taxon>Eukaryota</taxon>
        <taxon>Fungi</taxon>
        <taxon>Dikarya</taxon>
        <taxon>Basidiomycota</taxon>
        <taxon>Pucciniomycotina</taxon>
        <taxon>Pucciniomycetes</taxon>
        <taxon>Pucciniales</taxon>
        <taxon>Pucciniaceae</taxon>
        <taxon>Puccinia</taxon>
    </lineage>
</organism>
<feature type="region of interest" description="Disordered" evidence="1">
    <location>
        <begin position="66"/>
        <end position="112"/>
    </location>
</feature>
<evidence type="ECO:0000256" key="2">
    <source>
        <dbReference type="SAM" id="SignalP"/>
    </source>
</evidence>
<evidence type="ECO:0000313" key="4">
    <source>
        <dbReference type="Proteomes" id="UP000235388"/>
    </source>
</evidence>
<accession>A0A2N5TB65</accession>
<evidence type="ECO:0000313" key="3">
    <source>
        <dbReference type="EMBL" id="PLW22757.1"/>
    </source>
</evidence>
<sequence length="133" mass="14382">MLLDILEMLLDILSRISAVFDRCSDGHCPTEARANCRQICPTSRSWQPELIDSLSDPPQVLGDSAATGEHAVRHRSTAGRPLCPVQPTPSADNAATPTIEANPVATPSNNGRQLTRVKAAKRTLTQAKLMKKN</sequence>
<reference evidence="3 4" key="1">
    <citation type="submission" date="2017-11" db="EMBL/GenBank/DDBJ databases">
        <title>De novo assembly and phasing of dikaryotic genomes from two isolates of Puccinia coronata f. sp. avenae, the causal agent of oat crown rust.</title>
        <authorList>
            <person name="Miller M.E."/>
            <person name="Zhang Y."/>
            <person name="Omidvar V."/>
            <person name="Sperschneider J."/>
            <person name="Schwessinger B."/>
            <person name="Raley C."/>
            <person name="Palmer J.M."/>
            <person name="Garnica D."/>
            <person name="Upadhyaya N."/>
            <person name="Rathjen J."/>
            <person name="Taylor J.M."/>
            <person name="Park R.F."/>
            <person name="Dodds P.N."/>
            <person name="Hirsch C.D."/>
            <person name="Kianian S.F."/>
            <person name="Figueroa M."/>
        </authorList>
    </citation>
    <scope>NUCLEOTIDE SEQUENCE [LARGE SCALE GENOMIC DNA]</scope>
    <source>
        <strain evidence="3">12NC29</strain>
    </source>
</reference>
<keyword evidence="4" id="KW-1185">Reference proteome</keyword>
<dbReference type="Proteomes" id="UP000235388">
    <property type="component" value="Unassembled WGS sequence"/>
</dbReference>
<feature type="signal peptide" evidence="2">
    <location>
        <begin position="1"/>
        <end position="18"/>
    </location>
</feature>
<comment type="caution">
    <text evidence="3">The sequence shown here is derived from an EMBL/GenBank/DDBJ whole genome shotgun (WGS) entry which is preliminary data.</text>
</comment>
<gene>
    <name evidence="3" type="ORF">PCANC_28602</name>
</gene>
<proteinExistence type="predicted"/>
<feature type="chain" id="PRO_5014807958" evidence="2">
    <location>
        <begin position="19"/>
        <end position="133"/>
    </location>
</feature>
<dbReference type="EMBL" id="PGCJ01000745">
    <property type="protein sequence ID" value="PLW22757.1"/>
    <property type="molecule type" value="Genomic_DNA"/>
</dbReference>
<dbReference type="AlphaFoldDB" id="A0A2N5TB65"/>
<protein>
    <submittedName>
        <fullName evidence="3">Uncharacterized protein</fullName>
    </submittedName>
</protein>
<keyword evidence="2" id="KW-0732">Signal</keyword>
<evidence type="ECO:0000256" key="1">
    <source>
        <dbReference type="SAM" id="MobiDB-lite"/>
    </source>
</evidence>
<name>A0A2N5TB65_9BASI</name>